<dbReference type="PANTHER" id="PTHR31944">
    <property type="entry name" value="HEME-RESPONSIVE ZINC FINGER TRANSCRIPTION FACTOR HAP1"/>
    <property type="match status" value="1"/>
</dbReference>
<evidence type="ECO:0000256" key="4">
    <source>
        <dbReference type="ARBA" id="ARBA00023125"/>
    </source>
</evidence>
<keyword evidence="1" id="KW-0479">Metal-binding</keyword>
<evidence type="ECO:0000256" key="2">
    <source>
        <dbReference type="ARBA" id="ARBA00022833"/>
    </source>
</evidence>
<organism evidence="7 8">
    <name type="scientific">Lithohypha guttulata</name>
    <dbReference type="NCBI Taxonomy" id="1690604"/>
    <lineage>
        <taxon>Eukaryota</taxon>
        <taxon>Fungi</taxon>
        <taxon>Dikarya</taxon>
        <taxon>Ascomycota</taxon>
        <taxon>Pezizomycotina</taxon>
        <taxon>Eurotiomycetes</taxon>
        <taxon>Chaetothyriomycetidae</taxon>
        <taxon>Chaetothyriales</taxon>
        <taxon>Trichomeriaceae</taxon>
        <taxon>Lithohypha</taxon>
    </lineage>
</organism>
<dbReference type="InterPro" id="IPR051430">
    <property type="entry name" value="Fungal_TF_Env_Response"/>
</dbReference>
<dbReference type="Proteomes" id="UP001345013">
    <property type="component" value="Unassembled WGS sequence"/>
</dbReference>
<comment type="caution">
    <text evidence="7">The sequence shown here is derived from an EMBL/GenBank/DDBJ whole genome shotgun (WGS) entry which is preliminary data.</text>
</comment>
<dbReference type="PANTHER" id="PTHR31944:SF131">
    <property type="entry name" value="HEME-RESPONSIVE ZINC FINGER TRANSCRIPTION FACTOR HAP1"/>
    <property type="match status" value="1"/>
</dbReference>
<reference evidence="7 8" key="1">
    <citation type="submission" date="2023-08" db="EMBL/GenBank/DDBJ databases">
        <title>Black Yeasts Isolated from many extreme environments.</title>
        <authorList>
            <person name="Coleine C."/>
            <person name="Stajich J.E."/>
            <person name="Selbmann L."/>
        </authorList>
    </citation>
    <scope>NUCLEOTIDE SEQUENCE [LARGE SCALE GENOMIC DNA]</scope>
    <source>
        <strain evidence="7 8">CCFEE 5885</strain>
    </source>
</reference>
<keyword evidence="4" id="KW-0238">DNA-binding</keyword>
<dbReference type="CDD" id="cd12148">
    <property type="entry name" value="fungal_TF_MHR"/>
    <property type="match status" value="1"/>
</dbReference>
<evidence type="ECO:0000256" key="1">
    <source>
        <dbReference type="ARBA" id="ARBA00022723"/>
    </source>
</evidence>
<evidence type="ECO:0000256" key="5">
    <source>
        <dbReference type="ARBA" id="ARBA00023163"/>
    </source>
</evidence>
<keyword evidence="2" id="KW-0862">Zinc</keyword>
<sequence length="361" mass="41550">MAGGLYKVNSGKDNIFEAETKKRLWLSLLEMDLTHAIASDMPPNCPTWQYDPPLNVNDSMLQPGITECPQASNLEEWTDGACQHVLAQSFNERLAAYRLHTRHLEHVIHDLPTIFRLVSMAEDASDTPPHRLLAKMELDFLLRRPLNACYAPYAAEMPFDDRYKESRILWIQGMSFSICFQDLFDPKYPSLDLPQPEGLWDYFYNVYQWDAHNFFLANCLELQRLRSMQTNIPDIMSPAYHGHTLRTSVKVAGWNIEGITKSLEDMIDSLARRIGRHGSRLRDVVRWTAVIGALRVTPTCSRHHAIKNELQGLVSFLKGRTLEYGQHEETAIRYASASQGRLSDLEWLQSYFTEAEDDEEQ</sequence>
<accession>A0ABR0K927</accession>
<evidence type="ECO:0000313" key="8">
    <source>
        <dbReference type="Proteomes" id="UP001345013"/>
    </source>
</evidence>
<proteinExistence type="predicted"/>
<dbReference type="EMBL" id="JAVRRG010000064">
    <property type="protein sequence ID" value="KAK5092072.1"/>
    <property type="molecule type" value="Genomic_DNA"/>
</dbReference>
<evidence type="ECO:0000313" key="7">
    <source>
        <dbReference type="EMBL" id="KAK5092072.1"/>
    </source>
</evidence>
<evidence type="ECO:0000256" key="3">
    <source>
        <dbReference type="ARBA" id="ARBA00023015"/>
    </source>
</evidence>
<protein>
    <recommendedName>
        <fullName evidence="9">Transcription factor domain-containing protein</fullName>
    </recommendedName>
</protein>
<keyword evidence="3" id="KW-0805">Transcription regulation</keyword>
<keyword evidence="5" id="KW-0804">Transcription</keyword>
<keyword evidence="8" id="KW-1185">Reference proteome</keyword>
<gene>
    <name evidence="7" type="ORF">LTR24_005513</name>
</gene>
<evidence type="ECO:0000256" key="6">
    <source>
        <dbReference type="ARBA" id="ARBA00023242"/>
    </source>
</evidence>
<name>A0ABR0K927_9EURO</name>
<evidence type="ECO:0008006" key="9">
    <source>
        <dbReference type="Google" id="ProtNLM"/>
    </source>
</evidence>
<keyword evidence="6" id="KW-0539">Nucleus</keyword>